<feature type="domain" description="ABC transporter" evidence="4">
    <location>
        <begin position="4"/>
        <end position="34"/>
    </location>
</feature>
<name>A0A1F6UWQ0_9PROT</name>
<accession>A0A1F6UWQ0</accession>
<keyword evidence="1" id="KW-0813">Transport</keyword>
<evidence type="ECO:0000313" key="5">
    <source>
        <dbReference type="EMBL" id="OGI61753.1"/>
    </source>
</evidence>
<dbReference type="EMBL" id="MFSP01000189">
    <property type="protein sequence ID" value="OGI61753.1"/>
    <property type="molecule type" value="Genomic_DNA"/>
</dbReference>
<proteinExistence type="predicted"/>
<protein>
    <recommendedName>
        <fullName evidence="4">ABC transporter domain-containing protein</fullName>
    </recommendedName>
</protein>
<dbReference type="AlphaFoldDB" id="A0A1F6UWQ0"/>
<dbReference type="InterPro" id="IPR051120">
    <property type="entry name" value="ABC_AA/LPS_Transport"/>
</dbReference>
<comment type="caution">
    <text evidence="5">The sequence shown here is derived from an EMBL/GenBank/DDBJ whole genome shotgun (WGS) entry which is preliminary data.</text>
</comment>
<dbReference type="GO" id="GO:0005886">
    <property type="term" value="C:plasma membrane"/>
    <property type="evidence" value="ECO:0007669"/>
    <property type="project" value="TreeGrafter"/>
</dbReference>
<reference evidence="5 6" key="1">
    <citation type="journal article" date="2016" name="Nat. Commun.">
        <title>Thousands of microbial genomes shed light on interconnected biogeochemical processes in an aquifer system.</title>
        <authorList>
            <person name="Anantharaman K."/>
            <person name="Brown C.T."/>
            <person name="Hug L.A."/>
            <person name="Sharon I."/>
            <person name="Castelle C.J."/>
            <person name="Probst A.J."/>
            <person name="Thomas B.C."/>
            <person name="Singh A."/>
            <person name="Wilkins M.J."/>
            <person name="Karaoz U."/>
            <person name="Brodie E.L."/>
            <person name="Williams K.H."/>
            <person name="Hubbard S.S."/>
            <person name="Banfield J.F."/>
        </authorList>
    </citation>
    <scope>NUCLEOTIDE SEQUENCE [LARGE SCALE GENOMIC DNA]</scope>
</reference>
<sequence length="108" mass="11326">MVASALSHGEPRQLEIAIVLATDPDVLLLDEPLAGMGSDQSARVVALLRTLAADHAIKLVGHDMDAVFAAANRITVIANGQVLESGSPEQIRASRSVRQIYLGDAATL</sequence>
<dbReference type="InterPro" id="IPR003439">
    <property type="entry name" value="ABC_transporter-like_ATP-bd"/>
</dbReference>
<dbReference type="PANTHER" id="PTHR45772">
    <property type="entry name" value="CONSERVED COMPONENT OF ABC TRANSPORTER FOR NATURAL AMINO ACIDS-RELATED"/>
    <property type="match status" value="1"/>
</dbReference>
<evidence type="ECO:0000259" key="4">
    <source>
        <dbReference type="Pfam" id="PF00005"/>
    </source>
</evidence>
<evidence type="ECO:0000256" key="1">
    <source>
        <dbReference type="ARBA" id="ARBA00022448"/>
    </source>
</evidence>
<gene>
    <name evidence="5" type="ORF">A2W18_08325</name>
</gene>
<organism evidence="5 6">
    <name type="scientific">Candidatus Muproteobacteria bacterium RBG_16_60_9</name>
    <dbReference type="NCBI Taxonomy" id="1817755"/>
    <lineage>
        <taxon>Bacteria</taxon>
        <taxon>Pseudomonadati</taxon>
        <taxon>Pseudomonadota</taxon>
        <taxon>Candidatus Muproteobacteria</taxon>
    </lineage>
</organism>
<dbReference type="Gene3D" id="3.40.50.300">
    <property type="entry name" value="P-loop containing nucleotide triphosphate hydrolases"/>
    <property type="match status" value="1"/>
</dbReference>
<dbReference type="InterPro" id="IPR027417">
    <property type="entry name" value="P-loop_NTPase"/>
</dbReference>
<keyword evidence="3" id="KW-0067">ATP-binding</keyword>
<keyword evidence="2" id="KW-0547">Nucleotide-binding</keyword>
<dbReference type="PANTHER" id="PTHR45772:SF2">
    <property type="entry name" value="ABC TRANSPORTER ATP-BINDING PROTEIN"/>
    <property type="match status" value="1"/>
</dbReference>
<dbReference type="GO" id="GO:0016887">
    <property type="term" value="F:ATP hydrolysis activity"/>
    <property type="evidence" value="ECO:0007669"/>
    <property type="project" value="InterPro"/>
</dbReference>
<evidence type="ECO:0000256" key="3">
    <source>
        <dbReference type="ARBA" id="ARBA00022840"/>
    </source>
</evidence>
<evidence type="ECO:0000256" key="2">
    <source>
        <dbReference type="ARBA" id="ARBA00022741"/>
    </source>
</evidence>
<evidence type="ECO:0000313" key="6">
    <source>
        <dbReference type="Proteomes" id="UP000179076"/>
    </source>
</evidence>
<dbReference type="Proteomes" id="UP000179076">
    <property type="component" value="Unassembled WGS sequence"/>
</dbReference>
<dbReference type="Pfam" id="PF00005">
    <property type="entry name" value="ABC_tran"/>
    <property type="match status" value="1"/>
</dbReference>
<dbReference type="GO" id="GO:0005524">
    <property type="term" value="F:ATP binding"/>
    <property type="evidence" value="ECO:0007669"/>
    <property type="project" value="UniProtKB-KW"/>
</dbReference>
<dbReference type="SUPFAM" id="SSF52540">
    <property type="entry name" value="P-loop containing nucleoside triphosphate hydrolases"/>
    <property type="match status" value="1"/>
</dbReference>